<dbReference type="InterPro" id="IPR050709">
    <property type="entry name" value="Biotin_Carboxyl_Carrier/Decarb"/>
</dbReference>
<organism evidence="3 4">
    <name type="scientific">Candidatus Methylomirabilis tolerans</name>
    <dbReference type="NCBI Taxonomy" id="3123416"/>
    <lineage>
        <taxon>Bacteria</taxon>
        <taxon>Candidatus Methylomirabilota</taxon>
        <taxon>Candidatus Methylomirabilia</taxon>
        <taxon>Candidatus Methylomirabilales</taxon>
        <taxon>Candidatus Methylomirabilaceae</taxon>
        <taxon>Candidatus Methylomirabilis</taxon>
    </lineage>
</organism>
<evidence type="ECO:0000259" key="2">
    <source>
        <dbReference type="PROSITE" id="PS50968"/>
    </source>
</evidence>
<gene>
    <name evidence="3" type="ORF">K8G79_03350</name>
</gene>
<comment type="caution">
    <text evidence="3">The sequence shown here is derived from an EMBL/GenBank/DDBJ whole genome shotgun (WGS) entry which is preliminary data.</text>
</comment>
<dbReference type="InterPro" id="IPR000089">
    <property type="entry name" value="Biotin_lipoyl"/>
</dbReference>
<protein>
    <submittedName>
        <fullName evidence="3">Acetyl-CoA carboxylase biotin carboxyl carrier protein subunit</fullName>
    </submittedName>
</protein>
<name>A0AAJ1AIN5_9BACT</name>
<dbReference type="InterPro" id="IPR011053">
    <property type="entry name" value="Single_hybrid_motif"/>
</dbReference>
<accession>A0AAJ1AIN5</accession>
<dbReference type="Proteomes" id="UP001197609">
    <property type="component" value="Unassembled WGS sequence"/>
</dbReference>
<proteinExistence type="predicted"/>
<dbReference type="InterPro" id="IPR001882">
    <property type="entry name" value="Biotin_BS"/>
</dbReference>
<evidence type="ECO:0000313" key="4">
    <source>
        <dbReference type="Proteomes" id="UP001197609"/>
    </source>
</evidence>
<reference evidence="3 4" key="1">
    <citation type="journal article" date="2021" name="bioRxiv">
        <title>Unraveling nitrogen, sulfur and carbon metabolic pathways and microbial community transcriptional responses to substrate deprivation and toxicity stresses in a bioreactor mimicking anoxic brackish coastal sediment conditions.</title>
        <authorList>
            <person name="Martins P.D."/>
            <person name="Echeveste M.J."/>
            <person name="Arshad A."/>
            <person name="Kurth J."/>
            <person name="Ouboter H."/>
            <person name="Jetten M.S.M."/>
            <person name="Welte C.U."/>
        </authorList>
    </citation>
    <scope>NUCLEOTIDE SEQUENCE [LARGE SCALE GENOMIC DNA]</scope>
    <source>
        <strain evidence="3">MAG_38</strain>
    </source>
</reference>
<keyword evidence="1" id="KW-0092">Biotin</keyword>
<dbReference type="CDD" id="cd06850">
    <property type="entry name" value="biotinyl_domain"/>
    <property type="match status" value="1"/>
</dbReference>
<dbReference type="EMBL" id="JAIOIU010000034">
    <property type="protein sequence ID" value="MBZ0159171.1"/>
    <property type="molecule type" value="Genomic_DNA"/>
</dbReference>
<evidence type="ECO:0000313" key="3">
    <source>
        <dbReference type="EMBL" id="MBZ0159171.1"/>
    </source>
</evidence>
<dbReference type="PANTHER" id="PTHR45266">
    <property type="entry name" value="OXALOACETATE DECARBOXYLASE ALPHA CHAIN"/>
    <property type="match status" value="1"/>
</dbReference>
<dbReference type="AlphaFoldDB" id="A0AAJ1AIN5"/>
<dbReference type="Pfam" id="PF00364">
    <property type="entry name" value="Biotin_lipoyl"/>
    <property type="match status" value="1"/>
</dbReference>
<dbReference type="PANTHER" id="PTHR45266:SF3">
    <property type="entry name" value="OXALOACETATE DECARBOXYLASE ALPHA CHAIN"/>
    <property type="match status" value="1"/>
</dbReference>
<feature type="domain" description="Lipoyl-binding" evidence="2">
    <location>
        <begin position="106"/>
        <end position="181"/>
    </location>
</feature>
<dbReference type="FunFam" id="2.40.50.100:FF:000003">
    <property type="entry name" value="Acetyl-CoA carboxylase biotin carboxyl carrier protein"/>
    <property type="match status" value="1"/>
</dbReference>
<dbReference type="PROSITE" id="PS00188">
    <property type="entry name" value="BIOTIN"/>
    <property type="match status" value="1"/>
</dbReference>
<sequence>MEAGRPSGRAATTMIYSADLHGNLHRLTVKGTGSPAPVEINGKTYEVDFSSVDGSLLSLLVMGRSYEADVIEEAEGVLVVWVEGELHRIEYHEEGRRPRRGASVAGHEIKGRQMIVAPMPGKVVAILVSPAQEVSAGQGVIVIEAMKMENELKAPGPGVIKEIKVQEGAGVTGGEVLVVIE</sequence>
<dbReference type="PROSITE" id="PS50968">
    <property type="entry name" value="BIOTINYL_LIPOYL"/>
    <property type="match status" value="1"/>
</dbReference>
<dbReference type="SUPFAM" id="SSF51230">
    <property type="entry name" value="Single hybrid motif"/>
    <property type="match status" value="1"/>
</dbReference>
<dbReference type="Gene3D" id="2.40.50.100">
    <property type="match status" value="1"/>
</dbReference>
<evidence type="ECO:0000256" key="1">
    <source>
        <dbReference type="ARBA" id="ARBA00023267"/>
    </source>
</evidence>